<dbReference type="PANTHER" id="PTHR22762:SF89">
    <property type="entry name" value="ALPHA-XYLOSIDASE"/>
    <property type="match status" value="1"/>
</dbReference>
<dbReference type="STRING" id="655827.E9EF97"/>
<accession>E9EF97</accession>
<feature type="region of interest" description="Disordered" evidence="5">
    <location>
        <begin position="1"/>
        <end position="21"/>
    </location>
</feature>
<dbReference type="InterPro" id="IPR017853">
    <property type="entry name" value="GH"/>
</dbReference>
<proteinExistence type="inferred from homology"/>
<evidence type="ECO:0000256" key="1">
    <source>
        <dbReference type="ARBA" id="ARBA00001657"/>
    </source>
</evidence>
<comment type="similarity">
    <text evidence="2 4">Belongs to the glycosyl hydrolase 31 family.</text>
</comment>
<dbReference type="GO" id="GO:0004558">
    <property type="term" value="F:alpha-1,4-glucosidase activity"/>
    <property type="evidence" value="ECO:0007669"/>
    <property type="project" value="UniProtKB-EC"/>
</dbReference>
<dbReference type="GeneID" id="19252856"/>
<gene>
    <name evidence="8" type="ORF">MAC_08545</name>
</gene>
<dbReference type="InterPro" id="IPR048395">
    <property type="entry name" value="Glyco_hydro_31_C"/>
</dbReference>
<dbReference type="Pfam" id="PF01055">
    <property type="entry name" value="Glyco_hydro_31_2nd"/>
    <property type="match status" value="1"/>
</dbReference>
<dbReference type="SUPFAM" id="SSF51011">
    <property type="entry name" value="Glycosyl hydrolase domain"/>
    <property type="match status" value="1"/>
</dbReference>
<dbReference type="EC" id="3.2.1.20" evidence="3"/>
<dbReference type="GO" id="GO:0005975">
    <property type="term" value="P:carbohydrate metabolic process"/>
    <property type="evidence" value="ECO:0007669"/>
    <property type="project" value="InterPro"/>
</dbReference>
<feature type="domain" description="Glycoside hydrolase family 31 TIM barrel" evidence="6">
    <location>
        <begin position="197"/>
        <end position="517"/>
    </location>
</feature>
<dbReference type="GO" id="GO:0006491">
    <property type="term" value="P:N-glycan processing"/>
    <property type="evidence" value="ECO:0007669"/>
    <property type="project" value="TreeGrafter"/>
</dbReference>
<feature type="compositionally biased region" description="Basic and acidic residues" evidence="5">
    <location>
        <begin position="1"/>
        <end position="10"/>
    </location>
</feature>
<sequence>MVRMQVRGDSRPSAQSSPYVGGRKGDKYRFTVLADGVLRYEWAPDGKFEDRPSAFAVHREPQGVLYYQVRESDAWLEVITARFHMTYNKQEFTPSGFFAVVSGYTDHTWRYGEPGQNLGGTCRTLDGADGRIAVDPGVASRHGFASIDDSDTMLFTEDGFVAPRRAGFGRVDGYLFCYGRDYREAVRALYKISGSQPLLPRWTLGNWWSRYYEYTAESYLELVDMFKSIRVPLAVGIIDMDWHLVKDPVVAAAGVTGWTGYTWNKSLFPNPKAFVEALHDRKLKTSLNEHPAEGVANYEDMYAAMAKALNFDTSNKETIPFDCTDPAFLTAYFDILIKHLEDDGPDFWWIDWQQGPYSRVPGLDPLWVLNHFHFLHNKRLQAERKPSQGGGSRPIIFSRYAGPGSQRYPIGFSGDTIVSWDSLAFQPEFTATASNIGYGWWSHDIGGHMLGVRDDDLTSRWVQLGVLSPIMRLHSTKTRWVCKEPWKLPAGSGQGPRDVLTKFMRLRHRLVPYLHTMNARAAEEGSPLVQPMYWEYPDRDEAYKVPNQYYFGTEMIVAPITSPQNAATKTGKVKAWLPPGRYIDFFTGVVYDGDRFLWLNRTLDNAPVLLKQGAIVPLDANLEPGNGCDNPDGFEVVVVIGADGKFELLEEDEDDNHNNASTDKPVAWRKTPISFTQSTGTITIHPSGEGKAPKARDWSIRLLGYNPAQSPEVRVNQAVVKTSMSQEGGGLGLLIKVGKIPPGGSALIKFGPEVKLSINDPMALADPVVFAAQIAYNTKKAIDGILSRKGVSAAVRASEVDATDMDPDLRLVLKEFLLADSRV</sequence>
<evidence type="ECO:0000256" key="5">
    <source>
        <dbReference type="SAM" id="MobiDB-lite"/>
    </source>
</evidence>
<name>E9EF97_METAQ</name>
<dbReference type="CDD" id="cd06595">
    <property type="entry name" value="GH31_u1"/>
    <property type="match status" value="1"/>
</dbReference>
<keyword evidence="4" id="KW-0378">Hydrolase</keyword>
<dbReference type="OMA" id="SRYYEYT"/>
<protein>
    <recommendedName>
        <fullName evidence="3">alpha-glucosidase</fullName>
        <ecNumber evidence="3">3.2.1.20</ecNumber>
    </recommendedName>
</protein>
<organism evidence="9">
    <name type="scientific">Metarhizium acridum (strain CQMa 102)</name>
    <dbReference type="NCBI Taxonomy" id="655827"/>
    <lineage>
        <taxon>Eukaryota</taxon>
        <taxon>Fungi</taxon>
        <taxon>Dikarya</taxon>
        <taxon>Ascomycota</taxon>
        <taxon>Pezizomycotina</taxon>
        <taxon>Sordariomycetes</taxon>
        <taxon>Hypocreomycetidae</taxon>
        <taxon>Hypocreales</taxon>
        <taxon>Clavicipitaceae</taxon>
        <taxon>Metarhizium</taxon>
    </lineage>
</organism>
<dbReference type="InterPro" id="IPR000322">
    <property type="entry name" value="Glyco_hydro_31_TIM"/>
</dbReference>
<comment type="catalytic activity">
    <reaction evidence="1">
        <text>Hydrolysis of terminal, non-reducing (1-&gt;4)-linked alpha-D-glucose residues with release of alpha-D-glucose.</text>
        <dbReference type="EC" id="3.2.1.20"/>
    </reaction>
</comment>
<dbReference type="eggNOG" id="KOG1066">
    <property type="taxonomic scope" value="Eukaryota"/>
</dbReference>
<dbReference type="OrthoDB" id="1334205at2759"/>
<keyword evidence="4" id="KW-0326">Glycosidase</keyword>
<feature type="domain" description="Glycosyl hydrolase family 31 C-terminal" evidence="7">
    <location>
        <begin position="525"/>
        <end position="616"/>
    </location>
</feature>
<dbReference type="EMBL" id="GL698578">
    <property type="protein sequence ID" value="EFY85413.1"/>
    <property type="molecule type" value="Genomic_DNA"/>
</dbReference>
<reference evidence="8 9" key="1">
    <citation type="journal article" date="2011" name="PLoS Genet.">
        <title>Genome sequencing and comparative transcriptomics of the model entomopathogenic fungi Metarhizium anisopliae and M. acridum.</title>
        <authorList>
            <person name="Gao Q."/>
            <person name="Jin K."/>
            <person name="Ying S.H."/>
            <person name="Zhang Y."/>
            <person name="Xiao G."/>
            <person name="Shang Y."/>
            <person name="Duan Z."/>
            <person name="Hu X."/>
            <person name="Xie X.Q."/>
            <person name="Zhou G."/>
            <person name="Peng G."/>
            <person name="Luo Z."/>
            <person name="Huang W."/>
            <person name="Wang B."/>
            <person name="Fang W."/>
            <person name="Wang S."/>
            <person name="Zhong Y."/>
            <person name="Ma L.J."/>
            <person name="St Leger R.J."/>
            <person name="Zhao G.P."/>
            <person name="Pei Y."/>
            <person name="Feng M.G."/>
            <person name="Xia Y."/>
            <person name="Wang C."/>
        </authorList>
    </citation>
    <scope>NUCLEOTIDE SEQUENCE [LARGE SCALE GENOMIC DNA]</scope>
    <source>
        <strain evidence="8 9">CQMa 102</strain>
    </source>
</reference>
<dbReference type="InterPro" id="IPR013780">
    <property type="entry name" value="Glyco_hydro_b"/>
</dbReference>
<dbReference type="HOGENOM" id="CLU_005043_1_0_1"/>
<evidence type="ECO:0000256" key="2">
    <source>
        <dbReference type="ARBA" id="ARBA00007806"/>
    </source>
</evidence>
<evidence type="ECO:0000256" key="4">
    <source>
        <dbReference type="RuleBase" id="RU361185"/>
    </source>
</evidence>
<evidence type="ECO:0000256" key="3">
    <source>
        <dbReference type="ARBA" id="ARBA00012741"/>
    </source>
</evidence>
<evidence type="ECO:0000313" key="9">
    <source>
        <dbReference type="Proteomes" id="UP000002499"/>
    </source>
</evidence>
<evidence type="ECO:0000259" key="6">
    <source>
        <dbReference type="Pfam" id="PF01055"/>
    </source>
</evidence>
<dbReference type="Gene3D" id="3.20.20.80">
    <property type="entry name" value="Glycosidases"/>
    <property type="match status" value="1"/>
</dbReference>
<evidence type="ECO:0000313" key="8">
    <source>
        <dbReference type="EMBL" id="EFY85413.1"/>
    </source>
</evidence>
<dbReference type="SUPFAM" id="SSF51445">
    <property type="entry name" value="(Trans)glycosidases"/>
    <property type="match status" value="1"/>
</dbReference>
<dbReference type="Gene3D" id="2.60.40.1180">
    <property type="entry name" value="Golgi alpha-mannosidase II"/>
    <property type="match status" value="2"/>
</dbReference>
<dbReference type="PANTHER" id="PTHR22762">
    <property type="entry name" value="ALPHA-GLUCOSIDASE"/>
    <property type="match status" value="1"/>
</dbReference>
<evidence type="ECO:0000259" key="7">
    <source>
        <dbReference type="Pfam" id="PF21365"/>
    </source>
</evidence>
<dbReference type="Proteomes" id="UP000002499">
    <property type="component" value="Unassembled WGS sequence"/>
</dbReference>
<keyword evidence="9" id="KW-1185">Reference proteome</keyword>
<dbReference type="AlphaFoldDB" id="E9EF97"/>
<dbReference type="Pfam" id="PF21365">
    <property type="entry name" value="Glyco_hydro_31_3rd"/>
    <property type="match status" value="1"/>
</dbReference>
<dbReference type="KEGG" id="maw:19252856"/>
<dbReference type="InParanoid" id="E9EF97"/>